<evidence type="ECO:0000313" key="1">
    <source>
        <dbReference type="EMBL" id="EJK48609.1"/>
    </source>
</evidence>
<evidence type="ECO:0000313" key="2">
    <source>
        <dbReference type="Proteomes" id="UP000266841"/>
    </source>
</evidence>
<protein>
    <submittedName>
        <fullName evidence="1">Uncharacterized protein</fullName>
    </submittedName>
</protein>
<keyword evidence="2" id="KW-1185">Reference proteome</keyword>
<name>K0R8Y2_THAOC</name>
<organism evidence="1 2">
    <name type="scientific">Thalassiosira oceanica</name>
    <name type="common">Marine diatom</name>
    <dbReference type="NCBI Taxonomy" id="159749"/>
    <lineage>
        <taxon>Eukaryota</taxon>
        <taxon>Sar</taxon>
        <taxon>Stramenopiles</taxon>
        <taxon>Ochrophyta</taxon>
        <taxon>Bacillariophyta</taxon>
        <taxon>Coscinodiscophyceae</taxon>
        <taxon>Thalassiosirophycidae</taxon>
        <taxon>Thalassiosirales</taxon>
        <taxon>Thalassiosiraceae</taxon>
        <taxon>Thalassiosira</taxon>
    </lineage>
</organism>
<reference evidence="1 2" key="1">
    <citation type="journal article" date="2012" name="Genome Biol.">
        <title>Genome and low-iron response of an oceanic diatom adapted to chronic iron limitation.</title>
        <authorList>
            <person name="Lommer M."/>
            <person name="Specht M."/>
            <person name="Roy A.S."/>
            <person name="Kraemer L."/>
            <person name="Andreson R."/>
            <person name="Gutowska M.A."/>
            <person name="Wolf J."/>
            <person name="Bergner S.V."/>
            <person name="Schilhabel M.B."/>
            <person name="Klostermeier U.C."/>
            <person name="Beiko R.G."/>
            <person name="Rosenstiel P."/>
            <person name="Hippler M."/>
            <person name="Laroche J."/>
        </authorList>
    </citation>
    <scope>NUCLEOTIDE SEQUENCE [LARGE SCALE GENOMIC DNA]</scope>
    <source>
        <strain evidence="1 2">CCMP1005</strain>
    </source>
</reference>
<proteinExistence type="predicted"/>
<gene>
    <name evidence="1" type="ORF">THAOC_32578</name>
</gene>
<dbReference type="Proteomes" id="UP000266841">
    <property type="component" value="Unassembled WGS sequence"/>
</dbReference>
<dbReference type="AlphaFoldDB" id="K0R8Y2"/>
<accession>K0R8Y2</accession>
<comment type="caution">
    <text evidence="1">The sequence shown here is derived from an EMBL/GenBank/DDBJ whole genome shotgun (WGS) entry which is preliminary data.</text>
</comment>
<sequence length="85" mass="10115">MDSDTYQSRHLYCSVLLSRVYKLHMDSDISKQTHLFYYVEQCILYSRQAARSDPISHSPNWYHPTFSPDIRNLQLSRPRHALLTD</sequence>
<dbReference type="EMBL" id="AGNL01045629">
    <property type="protein sequence ID" value="EJK48609.1"/>
    <property type="molecule type" value="Genomic_DNA"/>
</dbReference>